<reference evidence="1 2" key="1">
    <citation type="submission" date="2020-08" db="EMBL/GenBank/DDBJ databases">
        <title>Sphingobacterium sp. DN00404 isolated from aquaculture water.</title>
        <authorList>
            <person name="Zhang M."/>
        </authorList>
    </citation>
    <scope>NUCLEOTIDE SEQUENCE [LARGE SCALE GENOMIC DNA]</scope>
    <source>
        <strain evidence="1 2">KCTC 42746</strain>
    </source>
</reference>
<proteinExistence type="predicted"/>
<dbReference type="Gene3D" id="1.25.40.10">
    <property type="entry name" value="Tetratricopeptide repeat domain"/>
    <property type="match status" value="1"/>
</dbReference>
<keyword evidence="2" id="KW-1185">Reference proteome</keyword>
<dbReference type="SUPFAM" id="SSF48452">
    <property type="entry name" value="TPR-like"/>
    <property type="match status" value="1"/>
</dbReference>
<comment type="caution">
    <text evidence="1">The sequence shown here is derived from an EMBL/GenBank/DDBJ whole genome shotgun (WGS) entry which is preliminary data.</text>
</comment>
<organism evidence="1 2">
    <name type="scientific">Sphingobacterium chuzhouense</name>
    <dbReference type="NCBI Taxonomy" id="1742264"/>
    <lineage>
        <taxon>Bacteria</taxon>
        <taxon>Pseudomonadati</taxon>
        <taxon>Bacteroidota</taxon>
        <taxon>Sphingobacteriia</taxon>
        <taxon>Sphingobacteriales</taxon>
        <taxon>Sphingobacteriaceae</taxon>
        <taxon>Sphingobacterium</taxon>
    </lineage>
</organism>
<evidence type="ECO:0000313" key="1">
    <source>
        <dbReference type="EMBL" id="MBD1420982.1"/>
    </source>
</evidence>
<dbReference type="Proteomes" id="UP000651112">
    <property type="component" value="Unassembled WGS sequence"/>
</dbReference>
<accession>A0ABR7XQ34</accession>
<protein>
    <submittedName>
        <fullName evidence="1">Tetratricopeptide repeat protein</fullName>
    </submittedName>
</protein>
<evidence type="ECO:0000313" key="2">
    <source>
        <dbReference type="Proteomes" id="UP000651112"/>
    </source>
</evidence>
<name>A0ABR7XQ34_9SPHI</name>
<dbReference type="RefSeq" id="WP_190312701.1">
    <property type="nucleotide sequence ID" value="NZ_JACNYL010000001.1"/>
</dbReference>
<sequence length="141" mass="16769">MRHIESYWEQLTLSSNELFQNRKFKQALAGYKEALYRAEVMNDHREACLRLEIPYMQLYIISCNNLSNTYIELGQLPEAENLLKRVIYYLLHLSGDTDLNKDEILLELRQATVELVVFGKEYCDQRTQESTFELIREEIIK</sequence>
<dbReference type="InterPro" id="IPR011990">
    <property type="entry name" value="TPR-like_helical_dom_sf"/>
</dbReference>
<dbReference type="EMBL" id="JACNYL010000001">
    <property type="protein sequence ID" value="MBD1420982.1"/>
    <property type="molecule type" value="Genomic_DNA"/>
</dbReference>
<gene>
    <name evidence="1" type="ORF">H8B21_05270</name>
</gene>
<dbReference type="Pfam" id="PF13374">
    <property type="entry name" value="TPR_10"/>
    <property type="match status" value="1"/>
</dbReference>